<dbReference type="RefSeq" id="WP_132115633.1">
    <property type="nucleotide sequence ID" value="NZ_SMJU01000003.1"/>
</dbReference>
<dbReference type="SUPFAM" id="SSF46626">
    <property type="entry name" value="Cytochrome c"/>
    <property type="match status" value="1"/>
</dbReference>
<dbReference type="Pfam" id="PF07583">
    <property type="entry name" value="PSCyt2"/>
    <property type="match status" value="1"/>
</dbReference>
<dbReference type="PANTHER" id="PTHR35889:SF3">
    <property type="entry name" value="F-BOX DOMAIN-CONTAINING PROTEIN"/>
    <property type="match status" value="1"/>
</dbReference>
<dbReference type="GO" id="GO:0005975">
    <property type="term" value="P:carbohydrate metabolic process"/>
    <property type="evidence" value="ECO:0007669"/>
    <property type="project" value="UniProtKB-ARBA"/>
</dbReference>
<feature type="domain" description="DUF1553" evidence="2">
    <location>
        <begin position="766"/>
        <end position="1018"/>
    </location>
</feature>
<evidence type="ECO:0000259" key="3">
    <source>
        <dbReference type="Pfam" id="PF07635"/>
    </source>
</evidence>
<name>A0A4V2XAF7_9BACT</name>
<dbReference type="PANTHER" id="PTHR35889">
    <property type="entry name" value="CYCLOINULO-OLIGOSACCHARIDE FRUCTANOTRANSFERASE-RELATED"/>
    <property type="match status" value="1"/>
</dbReference>
<dbReference type="GO" id="GO:0020037">
    <property type="term" value="F:heme binding"/>
    <property type="evidence" value="ECO:0007669"/>
    <property type="project" value="InterPro"/>
</dbReference>
<accession>A0A4V2XAF7</accession>
<evidence type="ECO:0000313" key="4">
    <source>
        <dbReference type="EMBL" id="TDB67545.1"/>
    </source>
</evidence>
<organism evidence="4 5">
    <name type="scientific">Arundinibacter roseus</name>
    <dbReference type="NCBI Taxonomy" id="2070510"/>
    <lineage>
        <taxon>Bacteria</taxon>
        <taxon>Pseudomonadati</taxon>
        <taxon>Bacteroidota</taxon>
        <taxon>Cytophagia</taxon>
        <taxon>Cytophagales</taxon>
        <taxon>Spirosomataceae</taxon>
        <taxon>Arundinibacter</taxon>
    </lineage>
</organism>
<dbReference type="EMBL" id="SMJU01000003">
    <property type="protein sequence ID" value="TDB67545.1"/>
    <property type="molecule type" value="Genomic_DNA"/>
</dbReference>
<proteinExistence type="predicted"/>
<dbReference type="OrthoDB" id="1450284at2"/>
<feature type="domain" description="Cytochrome C Planctomycete-type" evidence="3">
    <location>
        <begin position="52"/>
        <end position="112"/>
    </location>
</feature>
<dbReference type="Pfam" id="PF07635">
    <property type="entry name" value="PSCyt1"/>
    <property type="match status" value="1"/>
</dbReference>
<gene>
    <name evidence="4" type="ORF">EZE20_06265</name>
</gene>
<dbReference type="AlphaFoldDB" id="A0A4V2XAF7"/>
<evidence type="ECO:0000259" key="2">
    <source>
        <dbReference type="Pfam" id="PF07587"/>
    </source>
</evidence>
<dbReference type="GO" id="GO:0004553">
    <property type="term" value="F:hydrolase activity, hydrolyzing O-glycosyl compounds"/>
    <property type="evidence" value="ECO:0007669"/>
    <property type="project" value="UniProtKB-ARBA"/>
</dbReference>
<dbReference type="Proteomes" id="UP000295706">
    <property type="component" value="Unassembled WGS sequence"/>
</dbReference>
<keyword evidence="5" id="KW-1185">Reference proteome</keyword>
<dbReference type="GO" id="GO:0009055">
    <property type="term" value="F:electron transfer activity"/>
    <property type="evidence" value="ECO:0007669"/>
    <property type="project" value="InterPro"/>
</dbReference>
<dbReference type="SUPFAM" id="SSF49899">
    <property type="entry name" value="Concanavalin A-like lectins/glucanases"/>
    <property type="match status" value="1"/>
</dbReference>
<dbReference type="Pfam" id="PF13385">
    <property type="entry name" value="Laminin_G_3"/>
    <property type="match status" value="1"/>
</dbReference>
<sequence>MNFSLLIWLGGLLGMAVLPPPELPRDVADEYKKLTYALDYNQHVKPILSDKCFACHGPDKAKQEAGLRLDLPITAYSPLPESPGKVAISLGNLKKSEVFYRILSKDPTYVMPTPKSHMSLSAKEKAILIKWIEQGAVYQVHWAFVKPVKKAPPSLPATSSSELLPIDAFIQSRLALEGLQSSPLADKELLLRRVSLDLTGLPPTTSEIDSFLADSAANAYEKQVDRLLNSPHFGEKKATDWLDLARFADSHGYTVDRLRDMSPYRDWVIEAFNQNMPYDTFIHQQLAGDLMPSPSRKMLIATAFNRNHPQNMEGGIVEQEFQTEYVMDRTNTFGDAFLAMSVGCARCHDHKYDPISQKNYYQLFSFFNNVREAGQIAWNDDLPTPTLLLPTEAQEKVLDFIKQKITTQQQTVQQLIIDSDSSFENWLQSNDWKKLATQQISMANLLGYYDFEDSLNNSLNPVQAGIMKRDAGTIGDKPMLQKSEGGQVLLLDGDVYLDLKDVGVYRKSDAFSIGAWVQIPKEFREGVIFHKSNAERLYNFKGYHLLMKDNRLEVTLAHTAPSNAITRLTTQEIPRDTWIQLTMTYDGSSKAAGLKLYLNGTEMQLETVVDQLYKDIIFFSKNEPALQIGGWWRGLGFKGGKIDNIAIYSRAITPFEIQILSQKASWKSLAELSVVALNASQKEILRQYYQSVVSPQLLAARAELQHLQAQLADSSENIREIMVMQEMPTPRKTFLLNRGQYDDPGEPVLPNTPESILDFPENLPKNRYGLAQWLTHGDNPLTARVAVNHAWQSFFGVGLVKTAEDFGNQGEMPSHAELLDWLAVDFRESGWDIKRLNKQIVMSATYRQDSRTTAEMRERDPENRLLSRGPTTRLTAEMIRDNALVASGLFKNTIGGKSIKPYQPAGLWEINSSRYEQDSTDEIYRRSLYILVKRSVPNPTLGTFDAPSRSGCTVRRQATNTPLQALVTLNDPTFIEAARVLGQRMMKQENPQQAVALAYRALTGRKPTEGEIDLLVDLYQKEQARYLKNPEKAIGWLKTGLAKSTDDTPEALATLAANAVVASTIMNLDATITKR</sequence>
<comment type="caution">
    <text evidence="4">The sequence shown here is derived from an EMBL/GenBank/DDBJ whole genome shotgun (WGS) entry which is preliminary data.</text>
</comment>
<feature type="domain" description="DUF1549" evidence="1">
    <location>
        <begin position="165"/>
        <end position="371"/>
    </location>
</feature>
<dbReference type="InterPro" id="IPR022655">
    <property type="entry name" value="DUF1553"/>
</dbReference>
<protein>
    <submittedName>
        <fullName evidence="4">DUF1553 domain-containing protein</fullName>
    </submittedName>
</protein>
<reference evidence="4 5" key="1">
    <citation type="submission" date="2019-02" db="EMBL/GenBank/DDBJ databases">
        <title>Arundinibacter roseus gen. nov., sp. nov., a new member of the family Cytophagaceae.</title>
        <authorList>
            <person name="Szuroczki S."/>
            <person name="Khayer B."/>
            <person name="Sproer C."/>
            <person name="Toumi M."/>
            <person name="Szabo A."/>
            <person name="Felfoldi T."/>
            <person name="Schumann P."/>
            <person name="Toth E."/>
        </authorList>
    </citation>
    <scope>NUCLEOTIDE SEQUENCE [LARGE SCALE GENOMIC DNA]</scope>
    <source>
        <strain evidence="4 5">DMA-k-7a</strain>
    </source>
</reference>
<evidence type="ECO:0000259" key="1">
    <source>
        <dbReference type="Pfam" id="PF07583"/>
    </source>
</evidence>
<dbReference type="InterPro" id="IPR011429">
    <property type="entry name" value="Cyt_c_Planctomycete-type"/>
</dbReference>
<dbReference type="Pfam" id="PF07587">
    <property type="entry name" value="PSD1"/>
    <property type="match status" value="1"/>
</dbReference>
<dbReference type="InterPro" id="IPR011444">
    <property type="entry name" value="DUF1549"/>
</dbReference>
<dbReference type="InterPro" id="IPR036909">
    <property type="entry name" value="Cyt_c-like_dom_sf"/>
</dbReference>
<evidence type="ECO:0000313" key="5">
    <source>
        <dbReference type="Proteomes" id="UP000295706"/>
    </source>
</evidence>
<dbReference type="InterPro" id="IPR013320">
    <property type="entry name" value="ConA-like_dom_sf"/>
</dbReference>
<dbReference type="Gene3D" id="2.60.120.200">
    <property type="match status" value="1"/>
</dbReference>